<organism evidence="1 2">
    <name type="scientific">Vermiconidia calcicola</name>
    <dbReference type="NCBI Taxonomy" id="1690605"/>
    <lineage>
        <taxon>Eukaryota</taxon>
        <taxon>Fungi</taxon>
        <taxon>Dikarya</taxon>
        <taxon>Ascomycota</taxon>
        <taxon>Pezizomycotina</taxon>
        <taxon>Dothideomycetes</taxon>
        <taxon>Dothideomycetidae</taxon>
        <taxon>Mycosphaerellales</taxon>
        <taxon>Extremaceae</taxon>
        <taxon>Vermiconidia</taxon>
    </lineage>
</organism>
<dbReference type="Proteomes" id="UP001281147">
    <property type="component" value="Unassembled WGS sequence"/>
</dbReference>
<gene>
    <name evidence="1" type="ORF">LTR37_016745</name>
</gene>
<name>A0ACC3MN22_9PEZI</name>
<keyword evidence="2" id="KW-1185">Reference proteome</keyword>
<evidence type="ECO:0000313" key="2">
    <source>
        <dbReference type="Proteomes" id="UP001281147"/>
    </source>
</evidence>
<protein>
    <submittedName>
        <fullName evidence="1">Uncharacterized protein</fullName>
    </submittedName>
</protein>
<accession>A0ACC3MN22</accession>
<sequence length="100" mass="11074">MKQKQHWAPPNGDSEAGTDAIHQRSITALLQVSGDSAMLKVNYENRAAEAHCLRARSFRIEAFGNAGILAVAISRLVQSPLLLWQHRVAICSFYPKLLFA</sequence>
<dbReference type="EMBL" id="JAUTXU010000205">
    <property type="protein sequence ID" value="KAK3698868.1"/>
    <property type="molecule type" value="Genomic_DNA"/>
</dbReference>
<proteinExistence type="predicted"/>
<comment type="caution">
    <text evidence="1">The sequence shown here is derived from an EMBL/GenBank/DDBJ whole genome shotgun (WGS) entry which is preliminary data.</text>
</comment>
<evidence type="ECO:0000313" key="1">
    <source>
        <dbReference type="EMBL" id="KAK3698868.1"/>
    </source>
</evidence>
<reference evidence="1" key="1">
    <citation type="submission" date="2023-07" db="EMBL/GenBank/DDBJ databases">
        <title>Black Yeasts Isolated from many extreme environments.</title>
        <authorList>
            <person name="Coleine C."/>
            <person name="Stajich J.E."/>
            <person name="Selbmann L."/>
        </authorList>
    </citation>
    <scope>NUCLEOTIDE SEQUENCE</scope>
    <source>
        <strain evidence="1">CCFEE 5714</strain>
    </source>
</reference>